<gene>
    <name evidence="3" type="ORF">PI95_015355</name>
</gene>
<keyword evidence="4" id="KW-1185">Reference proteome</keyword>
<evidence type="ECO:0000313" key="3">
    <source>
        <dbReference type="EMBL" id="NEU73896.1"/>
    </source>
</evidence>
<keyword evidence="3" id="KW-0540">Nuclease</keyword>
<feature type="domain" description="Putative restriction endonuclease" evidence="2">
    <location>
        <begin position="18"/>
        <end position="174"/>
    </location>
</feature>
<protein>
    <submittedName>
        <fullName evidence="3">Uma2 family endonuclease</fullName>
    </submittedName>
</protein>
<sequence length="281" mass="32300">MSEIILAESSVALPPTQAELISDDGIPMETQRHKVQMDMLIDTLFLWLASRDDGYVGGNMFVYYSLAQVKNQDFRGPDFFVVLGVPKKERLCWVVWEEGKGPDVVIELLSDSTATQDKHEKKLIYQNLLRVSEYFWFDPFNADDCAGFFLNRGVYQPIPANAQNQLVSQSLGLALVRWQGIYKGIDATWLRWATLDGQLLPNAEEIADLEHQRAEQERQRAEQERQRAEQEHQRAEQEHQRAEQAESIIRQIAVNLLQQKMGIQQVVQLTGLSESEIEQLR</sequence>
<dbReference type="Gene3D" id="3.90.1570.10">
    <property type="entry name" value="tt1808, chain A"/>
    <property type="match status" value="1"/>
</dbReference>
<dbReference type="AlphaFoldDB" id="A0A846H948"/>
<comment type="caution">
    <text evidence="3">The sequence shown here is derived from an EMBL/GenBank/DDBJ whole genome shotgun (WGS) entry which is preliminary data.</text>
</comment>
<dbReference type="PANTHER" id="PTHR33352">
    <property type="entry name" value="SLR1095 PROTEIN"/>
    <property type="match status" value="1"/>
</dbReference>
<keyword evidence="3" id="KW-0378">Hydrolase</keyword>
<proteinExistence type="predicted"/>
<dbReference type="InterPro" id="IPR011335">
    <property type="entry name" value="Restrct_endonuc-II-like"/>
</dbReference>
<dbReference type="Proteomes" id="UP000031549">
    <property type="component" value="Unassembled WGS sequence"/>
</dbReference>
<dbReference type="CDD" id="cd06260">
    <property type="entry name" value="DUF820-like"/>
    <property type="match status" value="1"/>
</dbReference>
<dbReference type="SUPFAM" id="SSF52980">
    <property type="entry name" value="Restriction endonuclease-like"/>
    <property type="match status" value="1"/>
</dbReference>
<feature type="region of interest" description="Disordered" evidence="1">
    <location>
        <begin position="211"/>
        <end position="242"/>
    </location>
</feature>
<dbReference type="Pfam" id="PF05685">
    <property type="entry name" value="Uma2"/>
    <property type="match status" value="1"/>
</dbReference>
<keyword evidence="3" id="KW-0255">Endonuclease</keyword>
<organism evidence="3 4">
    <name type="scientific">Hassallia byssoidea VB512170</name>
    <dbReference type="NCBI Taxonomy" id="1304833"/>
    <lineage>
        <taxon>Bacteria</taxon>
        <taxon>Bacillati</taxon>
        <taxon>Cyanobacteriota</taxon>
        <taxon>Cyanophyceae</taxon>
        <taxon>Nostocales</taxon>
        <taxon>Tolypothrichaceae</taxon>
        <taxon>Hassallia</taxon>
    </lineage>
</organism>
<dbReference type="GO" id="GO:0004519">
    <property type="term" value="F:endonuclease activity"/>
    <property type="evidence" value="ECO:0007669"/>
    <property type="project" value="UniProtKB-KW"/>
</dbReference>
<evidence type="ECO:0000313" key="4">
    <source>
        <dbReference type="Proteomes" id="UP000031549"/>
    </source>
</evidence>
<dbReference type="InterPro" id="IPR008538">
    <property type="entry name" value="Uma2"/>
</dbReference>
<name>A0A846H948_9CYAN</name>
<dbReference type="PANTHER" id="PTHR33352:SF3">
    <property type="entry name" value="SLR1612 PROTEIN"/>
    <property type="match status" value="1"/>
</dbReference>
<reference evidence="3 4" key="1">
    <citation type="journal article" date="2015" name="Genome Announc.">
        <title>Draft Genome Sequence of Cyanobacterium Hassallia byssoidea Strain VB512170, Isolated from Monuments in India.</title>
        <authorList>
            <person name="Singh D."/>
            <person name="Chandrababunaidu M.M."/>
            <person name="Panda A."/>
            <person name="Sen D."/>
            <person name="Bhattacharyya S."/>
            <person name="Adhikary S.P."/>
            <person name="Tripathy S."/>
        </authorList>
    </citation>
    <scope>NUCLEOTIDE SEQUENCE [LARGE SCALE GENOMIC DNA]</scope>
    <source>
        <strain evidence="3 4">VB512170</strain>
    </source>
</reference>
<dbReference type="InterPro" id="IPR012296">
    <property type="entry name" value="Nuclease_put_TT1808"/>
</dbReference>
<evidence type="ECO:0000256" key="1">
    <source>
        <dbReference type="SAM" id="MobiDB-lite"/>
    </source>
</evidence>
<dbReference type="RefSeq" id="WP_039739405.1">
    <property type="nucleotide sequence ID" value="NZ_JTCM02000030.1"/>
</dbReference>
<dbReference type="EMBL" id="JTCM02000030">
    <property type="protein sequence ID" value="NEU73896.1"/>
    <property type="molecule type" value="Genomic_DNA"/>
</dbReference>
<accession>A0A846H948</accession>
<evidence type="ECO:0000259" key="2">
    <source>
        <dbReference type="Pfam" id="PF05685"/>
    </source>
</evidence>